<dbReference type="PATRIC" id="fig|45067.4.peg.343"/>
<evidence type="ECO:0000313" key="3">
    <source>
        <dbReference type="Proteomes" id="UP000054869"/>
    </source>
</evidence>
<feature type="domain" description="YhdP central" evidence="1">
    <location>
        <begin position="3"/>
        <end position="350"/>
    </location>
</feature>
<dbReference type="InterPro" id="IPR011836">
    <property type="entry name" value="YhdP"/>
</dbReference>
<dbReference type="RefSeq" id="WP_051546122.1">
    <property type="nucleotide sequence ID" value="NZ_LT906451.1"/>
</dbReference>
<evidence type="ECO:0000259" key="1">
    <source>
        <dbReference type="Pfam" id="PF13116"/>
    </source>
</evidence>
<comment type="caution">
    <text evidence="2">The sequence shown here is derived from an EMBL/GenBank/DDBJ whole genome shotgun (WGS) entry which is preliminary data.</text>
</comment>
<dbReference type="Proteomes" id="UP000054869">
    <property type="component" value="Unassembled WGS sequence"/>
</dbReference>
<accession>A0A0W0VXQ9</accession>
<proteinExistence type="predicted"/>
<dbReference type="InterPro" id="IPR025263">
    <property type="entry name" value="YhdP_central"/>
</dbReference>
<organism evidence="2 3">
    <name type="scientific">Legionella lansingensis</name>
    <dbReference type="NCBI Taxonomy" id="45067"/>
    <lineage>
        <taxon>Bacteria</taxon>
        <taxon>Pseudomonadati</taxon>
        <taxon>Pseudomonadota</taxon>
        <taxon>Gammaproteobacteria</taxon>
        <taxon>Legionellales</taxon>
        <taxon>Legionellaceae</taxon>
        <taxon>Legionella</taxon>
    </lineage>
</organism>
<name>A0A0W0VXQ9_9GAMM</name>
<evidence type="ECO:0000313" key="2">
    <source>
        <dbReference type="EMBL" id="KTD24761.1"/>
    </source>
</evidence>
<feature type="domain" description="YhdP central" evidence="1">
    <location>
        <begin position="390"/>
        <end position="1292"/>
    </location>
</feature>
<sequence length="1303" mass="145990">MPLAILIITAAVISSLFRALTPWAKQYKTEIEQHLSTLLGEPVSIRTMETGWYWFEPVIKLNQVAVLDGTKTVIKLNKLFVGINLFSSLWHWQIQPGVLFIDDLHLSLHQTAQGWQVDGVTNKQNMAMDAASLKPVLSWVLAQQKIIIKELSAHVYLLDGSVIPLDDLKFTIANRSGRYRIKGEAHLNQAIPTKFELLADLRLDSEHLNWASGQAFFSVQDLLPNQWQKFFPQSRLKLNGGRGDIQLWTDFKKGKFANVQGIFHFHHLSFTDGNLKKDQFIQSLKANLAWNPTKDGWQLSGDHIGLRLAGTSWPENSLLIRYQEDKQDYFIYVKNILLQSLFDSAVAWPGVIDFFQNSTATEGCFLAAALESSYTDIYTAALCPVSAANSEKGLLNNVLTSKPHGELHDTQLKLNGSGLHYVLTRFAHLGWLPNNSRPGVENLDGVLHWQPNEGRLEIDSNNTVLVPEKQTPITFSMINAVIDWKELENGLRVSMDRIILSHTSLLLSAQGVADDVSLNSLGSLRLHAQFSAKNAEKWLPYLPSKRLKPKLNAWLKNDVKHIDKATGELIINGNMADFPFDKQQGIFSIRSYLSGVDLNFAPKWPMTRDIEAYLNVDKRTLEANIVHANLQDVIVEKGNLQVSDLGLDKEVLLVHAKAETQAKKALAYVNLSPLKKKLSTLNMLQMQGPIELDLQVEVPLYPENDEVLALGNIDFKNNNVKVHHSLDDVELNNLNGNLQFDERSILGSNLKANLLGNPVSLLIKSIRTPTPSTEVRIKGQTDISVLRDKFKLPIFSLMHGSLWLESLLILTDEPRDLDHLQVQTSLRGLAIDLPSPLGKMADDTTPLTVNLDFNAKKGVRLRFDYNNRLSSDLWFSAVKGTFELQKGKIILGNPNITEYTEYEQRHGLQIVGSLSDFDLQQWLKVKEKISKNTEQKELTDLVNFVDIKLQVAKIFNQSYKDLSIKAEKLEKGEWSIRLHQENIAANLRYHPASNTLRGLVEKLHLQQQETNLLRDGSIAKLKPADMPNLDLQIASLELGDLEVGEVAIKTTALKNEWQINDCKIKSPSYQLSARGGWQKDGKVSTTKLQADLHITNLAKSLEEWNVSPVVAADRGEVQFRGGWSGPIYHFSLAKLNGEMGISLKDGRITNLSPETEEKLGLGKLLSILSLQTIPRRLKLDFSDLSEDGYSFDEFNGNFSIANGVMTTQDSYIDGPVAYASMKGNLDIAKQYYDLDLKVNPHITASLPVVATIAGGPIAGIATWVASKLINHGMQKISGYTYKITGPWKQPVVQQVKIIKKRKV</sequence>
<dbReference type="Pfam" id="PF13116">
    <property type="entry name" value="YhdP"/>
    <property type="match status" value="2"/>
</dbReference>
<dbReference type="eggNOG" id="COG3164">
    <property type="taxonomic scope" value="Bacteria"/>
</dbReference>
<dbReference type="NCBIfam" id="TIGR02099">
    <property type="entry name" value="YhdP family protein"/>
    <property type="match status" value="1"/>
</dbReference>
<dbReference type="PANTHER" id="PTHR38690:SF1">
    <property type="entry name" value="PROTEASE"/>
    <property type="match status" value="1"/>
</dbReference>
<dbReference type="EMBL" id="LNYI01000008">
    <property type="protein sequence ID" value="KTD24761.1"/>
    <property type="molecule type" value="Genomic_DNA"/>
</dbReference>
<gene>
    <name evidence="2" type="ORF">Llan_0323</name>
</gene>
<protein>
    <submittedName>
        <fullName evidence="2">Transmembrane protein</fullName>
    </submittedName>
</protein>
<keyword evidence="2" id="KW-0472">Membrane</keyword>
<keyword evidence="2" id="KW-0812">Transmembrane</keyword>
<dbReference type="PANTHER" id="PTHR38690">
    <property type="entry name" value="PROTEASE-RELATED"/>
    <property type="match status" value="1"/>
</dbReference>
<dbReference type="STRING" id="45067.Llan_0323"/>
<reference evidence="2 3" key="1">
    <citation type="submission" date="2015-11" db="EMBL/GenBank/DDBJ databases">
        <title>Genomic analysis of 38 Legionella species identifies large and diverse effector repertoires.</title>
        <authorList>
            <person name="Burstein D."/>
            <person name="Amaro F."/>
            <person name="Zusman T."/>
            <person name="Lifshitz Z."/>
            <person name="Cohen O."/>
            <person name="Gilbert J.A."/>
            <person name="Pupko T."/>
            <person name="Shuman H.A."/>
            <person name="Segal G."/>
        </authorList>
    </citation>
    <scope>NUCLEOTIDE SEQUENCE [LARGE SCALE GENOMIC DNA]</scope>
    <source>
        <strain evidence="2 3">ATCC 49751</strain>
    </source>
</reference>
<keyword evidence="3" id="KW-1185">Reference proteome</keyword>